<dbReference type="Gene3D" id="3.40.50.11820">
    <property type="match status" value="1"/>
</dbReference>
<gene>
    <name evidence="2" type="ORF">METZ01_LOCUS422110</name>
</gene>
<proteinExistence type="predicted"/>
<dbReference type="InterPro" id="IPR043149">
    <property type="entry name" value="TagF_N"/>
</dbReference>
<feature type="transmembrane region" description="Helical" evidence="1">
    <location>
        <begin position="90"/>
        <end position="109"/>
    </location>
</feature>
<dbReference type="PANTHER" id="PTHR37316:SF3">
    <property type="entry name" value="TEICHOIC ACID GLYCEROL-PHOSPHATE TRANSFERASE"/>
    <property type="match status" value="1"/>
</dbReference>
<dbReference type="AlphaFoldDB" id="A0A382XDL4"/>
<dbReference type="EMBL" id="UINC01167001">
    <property type="protein sequence ID" value="SVD69256.1"/>
    <property type="molecule type" value="Genomic_DNA"/>
</dbReference>
<dbReference type="Pfam" id="PF04464">
    <property type="entry name" value="Glyphos_transf"/>
    <property type="match status" value="1"/>
</dbReference>
<name>A0A382XDL4_9ZZZZ</name>
<dbReference type="InterPro" id="IPR007554">
    <property type="entry name" value="Glycerophosphate_synth"/>
</dbReference>
<dbReference type="InterPro" id="IPR051612">
    <property type="entry name" value="Teichoic_Acid_Biosynth"/>
</dbReference>
<dbReference type="GO" id="GO:0016020">
    <property type="term" value="C:membrane"/>
    <property type="evidence" value="ECO:0007669"/>
    <property type="project" value="InterPro"/>
</dbReference>
<keyword evidence="1" id="KW-1133">Transmembrane helix</keyword>
<organism evidence="2">
    <name type="scientific">marine metagenome</name>
    <dbReference type="NCBI Taxonomy" id="408172"/>
    <lineage>
        <taxon>unclassified sequences</taxon>
        <taxon>metagenomes</taxon>
        <taxon>ecological metagenomes</taxon>
    </lineage>
</organism>
<evidence type="ECO:0000256" key="1">
    <source>
        <dbReference type="SAM" id="Phobius"/>
    </source>
</evidence>
<sequence>MNVQKVASFCYQKIPILYCIIISIPIRVLRVFYPVNKNVWVFGAGNGQTFSDNSKYFFLYLLKNKTNEKPIWITQNKRVIQEIKDLGGTVYHNLSIFGIHYILLAKYLVWSTRRSDVLFFNNHRTIINLWHGTFSKKIVYDYFGKSVKDTFIISKLWSKMVVGFIHEDVDIISTTSDFFMPIMQSAFNNHNTYITGQPRNDLFFQAEKIDFKKKLGLQNNY</sequence>
<reference evidence="2" key="1">
    <citation type="submission" date="2018-05" db="EMBL/GenBank/DDBJ databases">
        <authorList>
            <person name="Lanie J.A."/>
            <person name="Ng W.-L."/>
            <person name="Kazmierczak K.M."/>
            <person name="Andrzejewski T.M."/>
            <person name="Davidsen T.M."/>
            <person name="Wayne K.J."/>
            <person name="Tettelin H."/>
            <person name="Glass J.I."/>
            <person name="Rusch D."/>
            <person name="Podicherti R."/>
            <person name="Tsui H.-C.T."/>
            <person name="Winkler M.E."/>
        </authorList>
    </citation>
    <scope>NUCLEOTIDE SEQUENCE</scope>
</reference>
<evidence type="ECO:0008006" key="3">
    <source>
        <dbReference type="Google" id="ProtNLM"/>
    </source>
</evidence>
<feature type="transmembrane region" description="Helical" evidence="1">
    <location>
        <begin position="14"/>
        <end position="33"/>
    </location>
</feature>
<feature type="non-terminal residue" evidence="2">
    <location>
        <position position="221"/>
    </location>
</feature>
<keyword evidence="1" id="KW-0472">Membrane</keyword>
<accession>A0A382XDL4</accession>
<evidence type="ECO:0000313" key="2">
    <source>
        <dbReference type="EMBL" id="SVD69256.1"/>
    </source>
</evidence>
<dbReference type="GO" id="GO:0047355">
    <property type="term" value="F:CDP-glycerol glycerophosphotransferase activity"/>
    <property type="evidence" value="ECO:0007669"/>
    <property type="project" value="InterPro"/>
</dbReference>
<dbReference type="PANTHER" id="PTHR37316">
    <property type="entry name" value="TEICHOIC ACID GLYCEROL-PHOSPHATE PRIMASE"/>
    <property type="match status" value="1"/>
</dbReference>
<protein>
    <recommendedName>
        <fullName evidence="3">Glycosyltransferase subfamily 4-like N-terminal domain-containing protein</fullName>
    </recommendedName>
</protein>
<keyword evidence="1" id="KW-0812">Transmembrane</keyword>